<dbReference type="WBParaSite" id="HPBE_0002221501-mRNA-1">
    <property type="protein sequence ID" value="HPBE_0002221501-mRNA-1"/>
    <property type="gene ID" value="HPBE_0002221501"/>
</dbReference>
<dbReference type="Proteomes" id="UP000050761">
    <property type="component" value="Unassembled WGS sequence"/>
</dbReference>
<evidence type="ECO:0000313" key="3">
    <source>
        <dbReference type="WBParaSite" id="HPBE_0002221501-mRNA-1"/>
    </source>
</evidence>
<name>A0A183GHZ0_HELPZ</name>
<evidence type="ECO:0000313" key="1">
    <source>
        <dbReference type="EMBL" id="VDP31064.1"/>
    </source>
</evidence>
<protein>
    <submittedName>
        <fullName evidence="1 3">Uncharacterized protein</fullName>
    </submittedName>
</protein>
<reference evidence="3" key="2">
    <citation type="submission" date="2019-09" db="UniProtKB">
        <authorList>
            <consortium name="WormBaseParasite"/>
        </authorList>
    </citation>
    <scope>IDENTIFICATION</scope>
</reference>
<reference evidence="1 2" key="1">
    <citation type="submission" date="2018-11" db="EMBL/GenBank/DDBJ databases">
        <authorList>
            <consortium name="Pathogen Informatics"/>
        </authorList>
    </citation>
    <scope>NUCLEOTIDE SEQUENCE [LARGE SCALE GENOMIC DNA]</scope>
</reference>
<evidence type="ECO:0000313" key="2">
    <source>
        <dbReference type="Proteomes" id="UP000050761"/>
    </source>
</evidence>
<accession>A0A183GHZ0</accession>
<accession>A0A3P8DGJ2</accession>
<dbReference type="EMBL" id="UZAH01033764">
    <property type="protein sequence ID" value="VDP31064.1"/>
    <property type="molecule type" value="Genomic_DNA"/>
</dbReference>
<organism evidence="2 3">
    <name type="scientific">Heligmosomoides polygyrus</name>
    <name type="common">Parasitic roundworm</name>
    <dbReference type="NCBI Taxonomy" id="6339"/>
    <lineage>
        <taxon>Eukaryota</taxon>
        <taxon>Metazoa</taxon>
        <taxon>Ecdysozoa</taxon>
        <taxon>Nematoda</taxon>
        <taxon>Chromadorea</taxon>
        <taxon>Rhabditida</taxon>
        <taxon>Rhabditina</taxon>
        <taxon>Rhabditomorpha</taxon>
        <taxon>Strongyloidea</taxon>
        <taxon>Heligmosomidae</taxon>
        <taxon>Heligmosomoides</taxon>
    </lineage>
</organism>
<proteinExistence type="predicted"/>
<keyword evidence="2" id="KW-1185">Reference proteome</keyword>
<sequence>MTSTLLDGDNNPHQAVSKRSALAIVSWNRSETIIPIPLDVLGLPHRTNLKPRPMSHALQQDHIASAPHKNLSFFARVLDLAYVAFGVAQLCFP</sequence>
<gene>
    <name evidence="1" type="ORF">HPBE_LOCUS22214</name>
</gene>
<dbReference type="AlphaFoldDB" id="A0A183GHZ0"/>